<feature type="region of interest" description="Disordered" evidence="1">
    <location>
        <begin position="236"/>
        <end position="265"/>
    </location>
</feature>
<feature type="compositionally biased region" description="Polar residues" evidence="1">
    <location>
        <begin position="521"/>
        <end position="549"/>
    </location>
</feature>
<dbReference type="Proteomes" id="UP000322873">
    <property type="component" value="Unassembled WGS sequence"/>
</dbReference>
<proteinExistence type="predicted"/>
<dbReference type="VEuPathDB" id="FungiDB:MFRU_020g00450"/>
<name>A0A5M9K9T3_MONFR</name>
<comment type="caution">
    <text evidence="2">The sequence shown here is derived from an EMBL/GenBank/DDBJ whole genome shotgun (WGS) entry which is preliminary data.</text>
</comment>
<feature type="region of interest" description="Disordered" evidence="1">
    <location>
        <begin position="498"/>
        <end position="556"/>
    </location>
</feature>
<evidence type="ECO:0000313" key="3">
    <source>
        <dbReference type="Proteomes" id="UP000322873"/>
    </source>
</evidence>
<evidence type="ECO:0000256" key="1">
    <source>
        <dbReference type="SAM" id="MobiDB-lite"/>
    </source>
</evidence>
<keyword evidence="3" id="KW-1185">Reference proteome</keyword>
<feature type="region of interest" description="Disordered" evidence="1">
    <location>
        <begin position="98"/>
        <end position="122"/>
    </location>
</feature>
<feature type="region of interest" description="Disordered" evidence="1">
    <location>
        <begin position="644"/>
        <end position="734"/>
    </location>
</feature>
<accession>A0A5M9K9T3</accession>
<feature type="compositionally biased region" description="Polar residues" evidence="1">
    <location>
        <begin position="501"/>
        <end position="513"/>
    </location>
</feature>
<evidence type="ECO:0000313" key="2">
    <source>
        <dbReference type="EMBL" id="KAA8575655.1"/>
    </source>
</evidence>
<feature type="compositionally biased region" description="Polar residues" evidence="1">
    <location>
        <begin position="113"/>
        <end position="122"/>
    </location>
</feature>
<dbReference type="EMBL" id="VICG01000002">
    <property type="protein sequence ID" value="KAA8575655.1"/>
    <property type="molecule type" value="Genomic_DNA"/>
</dbReference>
<dbReference type="AlphaFoldDB" id="A0A5M9K9T3"/>
<sequence>MVGVRTWTDDGIWFVLLASNINKPDTLTSGRNSKLTRRYTDEQIAFLCKQNVEDLKHTPDASGIRYVRSNKKQDAPPPSPAVLAAIERLRRQPDTLLPNQELRSGNGGMAGNTARNGSNSTRDINIQQGNGSASSAIAAPIARTKAQIGMPSHFGDLRAKATDYRPALTAGSTYSSPFNAMNGVNPRYQQRPIKQQRFHSLQHRNMNGMSSAQGYEMSSNSSSFQSKMRGFNNGISGSPAWSTDHMGYPQNPPGMMAPGGQTNNAASTKTFQAIPYGQSQQPQSGQNGRPISYGQQNYQGLDPQLRSPHIAGHWRSQQFTSAVSNPQPEAQYMNGSWRSQQPTDVYSNLQSEVPQTTVQWAPQYLALAASDPPFSHDFNGMPTAQSTFSGIPQTTFQNSRFNYTNPHDNQLRSYHSETQGYSQMPNNLVNPEVNSVQPNFMSQKPHSSIQNTRKHQRDLDEYWKPSMDSNENFERDIKRHRGAGIAGLGQMDHYRQEENNDQASLQQRPSTQELHTRAPDVSSTTPAQTPASEISPVNQSRVTLSNTSAPDGEGQSEDEFMHMYNAEFLPPFDAHSSSQHNDEFNTLDDAEFSQDSTLFGEEQSQLMENLFSSPNFSSFDEFTYDQFFTAIDDDNFLSDLGESLETQEQPPRDHESSATDGAVVQSIDEPLDEQLNETSEQKNSSEDTSGQQGSGTRQYNLGDDSGLGDSPENEGLGQFGPHMPNQIDINFSDI</sequence>
<gene>
    <name evidence="2" type="ORF">EYC84_004773</name>
</gene>
<organism evidence="2 3">
    <name type="scientific">Monilinia fructicola</name>
    <name type="common">Brown rot fungus</name>
    <name type="synonym">Ciboria fructicola</name>
    <dbReference type="NCBI Taxonomy" id="38448"/>
    <lineage>
        <taxon>Eukaryota</taxon>
        <taxon>Fungi</taxon>
        <taxon>Dikarya</taxon>
        <taxon>Ascomycota</taxon>
        <taxon>Pezizomycotina</taxon>
        <taxon>Leotiomycetes</taxon>
        <taxon>Helotiales</taxon>
        <taxon>Sclerotiniaceae</taxon>
        <taxon>Monilinia</taxon>
    </lineage>
</organism>
<feature type="compositionally biased region" description="Polar residues" evidence="1">
    <location>
        <begin position="686"/>
        <end position="699"/>
    </location>
</feature>
<protein>
    <submittedName>
        <fullName evidence="2">Uncharacterized protein</fullName>
    </submittedName>
</protein>
<reference evidence="2 3" key="1">
    <citation type="submission" date="2019-06" db="EMBL/GenBank/DDBJ databases">
        <title>Genome Sequence of the Brown Rot Fungal Pathogen Monilinia fructicola.</title>
        <authorList>
            <person name="De Miccolis Angelini R.M."/>
            <person name="Landi L."/>
            <person name="Abate D."/>
            <person name="Pollastro S."/>
            <person name="Romanazzi G."/>
            <person name="Faretra F."/>
        </authorList>
    </citation>
    <scope>NUCLEOTIDE SEQUENCE [LARGE SCALE GENOMIC DNA]</scope>
    <source>
        <strain evidence="2 3">Mfrc123</strain>
    </source>
</reference>